<dbReference type="EMBL" id="SPNV01000210">
    <property type="protein sequence ID" value="KAF5858326.1"/>
    <property type="molecule type" value="Genomic_DNA"/>
</dbReference>
<feature type="transmembrane region" description="Helical" evidence="8">
    <location>
        <begin position="123"/>
        <end position="143"/>
    </location>
</feature>
<feature type="transmembrane region" description="Helical" evidence="8">
    <location>
        <begin position="86"/>
        <end position="111"/>
    </location>
</feature>
<dbReference type="PIRSF" id="PIRSF002744">
    <property type="entry name" value="Pur-cyt_permease"/>
    <property type="match status" value="1"/>
</dbReference>
<feature type="transmembrane region" description="Helical" evidence="8">
    <location>
        <begin position="52"/>
        <end position="74"/>
    </location>
</feature>
<evidence type="ECO:0000313" key="10">
    <source>
        <dbReference type="Proteomes" id="UP000541154"/>
    </source>
</evidence>
<dbReference type="InterPro" id="IPR026030">
    <property type="entry name" value="Pur-cyt_permease_Fcy2/21/22"/>
</dbReference>
<evidence type="ECO:0000313" key="9">
    <source>
        <dbReference type="EMBL" id="KAF5858326.1"/>
    </source>
</evidence>
<dbReference type="GO" id="GO:0022857">
    <property type="term" value="F:transmembrane transporter activity"/>
    <property type="evidence" value="ECO:0007669"/>
    <property type="project" value="InterPro"/>
</dbReference>
<dbReference type="Proteomes" id="UP000541154">
    <property type="component" value="Unassembled WGS sequence"/>
</dbReference>
<keyword evidence="10" id="KW-1185">Reference proteome</keyword>
<keyword evidence="5 8" id="KW-1133">Transmembrane helix</keyword>
<keyword evidence="3 7" id="KW-0813">Transport</keyword>
<reference evidence="9 10" key="1">
    <citation type="submission" date="2019-04" db="EMBL/GenBank/DDBJ databases">
        <title>Aspergillus burnettii sp. nov., novel species from soil in southeast Queensland.</title>
        <authorList>
            <person name="Gilchrist C.L.M."/>
            <person name="Pitt J.I."/>
            <person name="Lange L."/>
            <person name="Lacey H.J."/>
            <person name="Vuong D."/>
            <person name="Midgley D.J."/>
            <person name="Greenfield P."/>
            <person name="Bradbury M."/>
            <person name="Lacey E."/>
            <person name="Busk P.K."/>
            <person name="Pilgaard B."/>
            <person name="Chooi Y.H."/>
            <person name="Piggott A.M."/>
        </authorList>
    </citation>
    <scope>NUCLEOTIDE SEQUENCE [LARGE SCALE GENOMIC DNA]</scope>
    <source>
        <strain evidence="9 10">FRR 5400</strain>
    </source>
</reference>
<dbReference type="AlphaFoldDB" id="A0A8H5ZXW2"/>
<dbReference type="PANTHER" id="PTHR31806">
    <property type="entry name" value="PURINE-CYTOSINE PERMEASE FCY2-RELATED"/>
    <property type="match status" value="1"/>
</dbReference>
<evidence type="ECO:0000256" key="5">
    <source>
        <dbReference type="ARBA" id="ARBA00022989"/>
    </source>
</evidence>
<comment type="caution">
    <text evidence="9">The sequence shown here is derived from an EMBL/GenBank/DDBJ whole genome shotgun (WGS) entry which is preliminary data.</text>
</comment>
<evidence type="ECO:0000256" key="7">
    <source>
        <dbReference type="PIRNR" id="PIRNR002744"/>
    </source>
</evidence>
<accession>A0A8H5ZXW2</accession>
<keyword evidence="6 7" id="KW-0472">Membrane</keyword>
<sequence>MMDRITDIHTKSSSSIEASEKAHSSWIHTLSIETGGIQRVTPDQRQDNVTHFWNACTFWLSANMAVATLTTGALGGPMGLRFGDSLIVILVVNLISDLLPAWTAAFGLTGLRMTTFSRYSFGYWGNLLVVVFSMVATTGWNAINSISGAAVLNALTDGQCPTWVGVIIICTVVWIVCVLGINWIHKIDSFIWIPPLIVWCVTAGTGASHFSSNEPKSFTTSEDRAAAILSFMAVIFSFSVSWVNCAADYNVRMPINTSRAKIFGATYIGILIPSVLVQALGAALYTGTIHSPQWKAAYISSGVGGLLKMALEPAAALSAIPNNIPNNYSFALHAQNFGPWALRIPRIALVTFGFVVSVIVGCCAAQYFKDTLQTFLSVIGYWTVIHIVVVAEEHIVFRRGWEGYDLEAWGDPAKMQFGWSAIGAFGAGFVGAALGMKVAWYVGSIAGLIGNGANVGHELTGAFSGIVFLGLRWVEKRVSGK</sequence>
<proteinExistence type="inferred from homology"/>
<evidence type="ECO:0000256" key="4">
    <source>
        <dbReference type="ARBA" id="ARBA00022692"/>
    </source>
</evidence>
<evidence type="ECO:0000256" key="2">
    <source>
        <dbReference type="ARBA" id="ARBA00008974"/>
    </source>
</evidence>
<evidence type="ECO:0000256" key="3">
    <source>
        <dbReference type="ARBA" id="ARBA00022448"/>
    </source>
</evidence>
<dbReference type="Gene3D" id="1.10.4160.10">
    <property type="entry name" value="Hydantoin permease"/>
    <property type="match status" value="1"/>
</dbReference>
<name>A0A8H5ZXW2_PETAA</name>
<gene>
    <name evidence="9" type="ORF">ETB97_004562</name>
</gene>
<feature type="transmembrane region" description="Helical" evidence="8">
    <location>
        <begin position="191"/>
        <end position="212"/>
    </location>
</feature>
<evidence type="ECO:0000256" key="6">
    <source>
        <dbReference type="ARBA" id="ARBA00023136"/>
    </source>
</evidence>
<keyword evidence="4 8" id="KW-0812">Transmembrane</keyword>
<feature type="transmembrane region" description="Helical" evidence="8">
    <location>
        <begin position="375"/>
        <end position="397"/>
    </location>
</feature>
<protein>
    <submittedName>
        <fullName evidence="9">Uncharacterized protein</fullName>
    </submittedName>
</protein>
<feature type="transmembrane region" description="Helical" evidence="8">
    <location>
        <begin position="347"/>
        <end position="368"/>
    </location>
</feature>
<evidence type="ECO:0000256" key="1">
    <source>
        <dbReference type="ARBA" id="ARBA00004141"/>
    </source>
</evidence>
<dbReference type="PANTHER" id="PTHR31806:SF1">
    <property type="entry name" value="PURINE-CYTOSINE PERMEASE FCY2-RELATED"/>
    <property type="match status" value="1"/>
</dbReference>
<dbReference type="Pfam" id="PF02133">
    <property type="entry name" value="Transp_cyt_pur"/>
    <property type="match status" value="1"/>
</dbReference>
<organism evidence="9 10">
    <name type="scientific">Petromyces alliaceus</name>
    <name type="common">Aspergillus alliaceus</name>
    <dbReference type="NCBI Taxonomy" id="209559"/>
    <lineage>
        <taxon>Eukaryota</taxon>
        <taxon>Fungi</taxon>
        <taxon>Dikarya</taxon>
        <taxon>Ascomycota</taxon>
        <taxon>Pezizomycotina</taxon>
        <taxon>Eurotiomycetes</taxon>
        <taxon>Eurotiomycetidae</taxon>
        <taxon>Eurotiales</taxon>
        <taxon>Aspergillaceae</taxon>
        <taxon>Aspergillus</taxon>
        <taxon>Aspergillus subgen. Circumdati</taxon>
    </lineage>
</organism>
<feature type="transmembrane region" description="Helical" evidence="8">
    <location>
        <begin position="264"/>
        <end position="285"/>
    </location>
</feature>
<dbReference type="InterPro" id="IPR001248">
    <property type="entry name" value="Pur-cyt_permease"/>
</dbReference>
<dbReference type="GO" id="GO:0005886">
    <property type="term" value="C:plasma membrane"/>
    <property type="evidence" value="ECO:0007669"/>
    <property type="project" value="TreeGrafter"/>
</dbReference>
<comment type="similarity">
    <text evidence="2 7">Belongs to the purine-cytosine permease (2.A.39) family.</text>
</comment>
<feature type="transmembrane region" description="Helical" evidence="8">
    <location>
        <begin position="163"/>
        <end position="184"/>
    </location>
</feature>
<comment type="subcellular location">
    <subcellularLocation>
        <location evidence="1">Membrane</location>
        <topology evidence="1">Multi-pass membrane protein</topology>
    </subcellularLocation>
</comment>
<feature type="transmembrane region" description="Helical" evidence="8">
    <location>
        <begin position="224"/>
        <end position="243"/>
    </location>
</feature>
<feature type="transmembrane region" description="Helical" evidence="8">
    <location>
        <begin position="417"/>
        <end position="436"/>
    </location>
</feature>
<evidence type="ECO:0000256" key="8">
    <source>
        <dbReference type="SAM" id="Phobius"/>
    </source>
</evidence>